<keyword evidence="1" id="KW-0472">Membrane</keyword>
<dbReference type="RefSeq" id="WP_340270931.1">
    <property type="nucleotide sequence ID" value="NZ_JBBEOG010000008.1"/>
</dbReference>
<feature type="transmembrane region" description="Helical" evidence="1">
    <location>
        <begin position="63"/>
        <end position="84"/>
    </location>
</feature>
<feature type="transmembrane region" description="Helical" evidence="1">
    <location>
        <begin position="142"/>
        <end position="162"/>
    </location>
</feature>
<feature type="transmembrane region" description="Helical" evidence="1">
    <location>
        <begin position="9"/>
        <end position="29"/>
    </location>
</feature>
<evidence type="ECO:0000256" key="1">
    <source>
        <dbReference type="SAM" id="Phobius"/>
    </source>
</evidence>
<feature type="transmembrane region" description="Helical" evidence="1">
    <location>
        <begin position="35"/>
        <end position="56"/>
    </location>
</feature>
<dbReference type="EMBL" id="JBHSLD010000007">
    <property type="protein sequence ID" value="MFC5381031.1"/>
    <property type="molecule type" value="Genomic_DNA"/>
</dbReference>
<sequence length="358" mass="37582">MIGQLSGRVVALATCGIVVVVAALAALSLGEVRNAPVYLLALLLGGASVVTVLLPWSAQRSRAVAVAVAVAVVAVGLLVVAVLPDGRPGYALWYPAFVWLPLAGLALRGFPVLAVTGAVLSGTTTVLWAWQEPEAAAVQDGLYRVVSPTAAVVVAVGIAHLLRQYGREVQRVHAEQLEAARLSAGAHAAEQERRQQLSQVELIAVPVLRRLRDGAPVDTRLATECRLLEAAVRDGIRGRHLVDPVVRDSTWAARSRGVDVTLLDDSGTEPGAEPPPVADVVRRCLVMLLEQLEGGSVTARLAGRGTGTVVVVGPSVAELAGVCRREADRVEGPVRLVVDPVEPGGNELVLTVEERPDR</sequence>
<gene>
    <name evidence="2" type="ORF">ACFPJ6_09525</name>
</gene>
<proteinExistence type="predicted"/>
<organism evidence="2 3">
    <name type="scientific">Aquipuribacter nitratireducens</name>
    <dbReference type="NCBI Taxonomy" id="650104"/>
    <lineage>
        <taxon>Bacteria</taxon>
        <taxon>Bacillati</taxon>
        <taxon>Actinomycetota</taxon>
        <taxon>Actinomycetes</taxon>
        <taxon>Micrococcales</taxon>
        <taxon>Intrasporangiaceae</taxon>
        <taxon>Aquipuribacter</taxon>
    </lineage>
</organism>
<keyword evidence="1" id="KW-1133">Transmembrane helix</keyword>
<name>A0ABW0GQ33_9MICO</name>
<keyword evidence="3" id="KW-1185">Reference proteome</keyword>
<accession>A0ABW0GQ33</accession>
<evidence type="ECO:0000313" key="2">
    <source>
        <dbReference type="EMBL" id="MFC5381031.1"/>
    </source>
</evidence>
<feature type="transmembrane region" description="Helical" evidence="1">
    <location>
        <begin position="90"/>
        <end position="107"/>
    </location>
</feature>
<dbReference type="Proteomes" id="UP001596122">
    <property type="component" value="Unassembled WGS sequence"/>
</dbReference>
<feature type="transmembrane region" description="Helical" evidence="1">
    <location>
        <begin position="112"/>
        <end position="130"/>
    </location>
</feature>
<evidence type="ECO:0008006" key="4">
    <source>
        <dbReference type="Google" id="ProtNLM"/>
    </source>
</evidence>
<reference evidence="3" key="1">
    <citation type="journal article" date="2019" name="Int. J. Syst. Evol. Microbiol.">
        <title>The Global Catalogue of Microorganisms (GCM) 10K type strain sequencing project: providing services to taxonomists for standard genome sequencing and annotation.</title>
        <authorList>
            <consortium name="The Broad Institute Genomics Platform"/>
            <consortium name="The Broad Institute Genome Sequencing Center for Infectious Disease"/>
            <person name="Wu L."/>
            <person name="Ma J."/>
        </authorList>
    </citation>
    <scope>NUCLEOTIDE SEQUENCE [LARGE SCALE GENOMIC DNA]</scope>
    <source>
        <strain evidence="3">CCUG 43114</strain>
    </source>
</reference>
<protein>
    <recommendedName>
        <fullName evidence="4">Signal transduction histidine kinase</fullName>
    </recommendedName>
</protein>
<comment type="caution">
    <text evidence="2">The sequence shown here is derived from an EMBL/GenBank/DDBJ whole genome shotgun (WGS) entry which is preliminary data.</text>
</comment>
<keyword evidence="1" id="KW-0812">Transmembrane</keyword>
<evidence type="ECO:0000313" key="3">
    <source>
        <dbReference type="Proteomes" id="UP001596122"/>
    </source>
</evidence>